<dbReference type="SUPFAM" id="SSF54897">
    <property type="entry name" value="Protease propeptides/inhibitors"/>
    <property type="match status" value="1"/>
</dbReference>
<dbReference type="EMBL" id="MCGO01000030">
    <property type="protein sequence ID" value="ORY41995.1"/>
    <property type="molecule type" value="Genomic_DNA"/>
</dbReference>
<dbReference type="Gene3D" id="3.30.70.80">
    <property type="entry name" value="Peptidase S8 propeptide/proteinase inhibitor I9"/>
    <property type="match status" value="1"/>
</dbReference>
<dbReference type="PANTHER" id="PTHR28288:SF2">
    <property type="entry name" value="PROTEASE B INHIBITOR 2"/>
    <property type="match status" value="1"/>
</dbReference>
<dbReference type="GO" id="GO:0042144">
    <property type="term" value="P:vacuole fusion, non-autophagic"/>
    <property type="evidence" value="ECO:0007669"/>
    <property type="project" value="TreeGrafter"/>
</dbReference>
<comment type="caution">
    <text evidence="2">The sequence shown here is derived from an EMBL/GenBank/DDBJ whole genome shotgun (WGS) entry which is preliminary data.</text>
</comment>
<dbReference type="Proteomes" id="UP000193642">
    <property type="component" value="Unassembled WGS sequence"/>
</dbReference>
<comment type="similarity">
    <text evidence="1">Belongs to the protease inhibitor I9 family.</text>
</comment>
<dbReference type="GO" id="GO:0004866">
    <property type="term" value="F:endopeptidase inhibitor activity"/>
    <property type="evidence" value="ECO:0007669"/>
    <property type="project" value="TreeGrafter"/>
</dbReference>
<keyword evidence="3" id="KW-1185">Reference proteome</keyword>
<sequence length="93" mass="9668">MGEKQVDASLSRELDISSKLIVVFKAGTAAEVVEAAAQRITANGGTIGHRYETTLIGFAASVPDGALASLYDDVAIESIEADGEVSALFKPKN</sequence>
<protein>
    <recommendedName>
        <fullName evidence="4">Inhibitor I9 domain-containing protein</fullName>
    </recommendedName>
</protein>
<dbReference type="PANTHER" id="PTHR28288">
    <property type="entry name" value="PROTEASE B INHIBITOR 2"/>
    <property type="match status" value="1"/>
</dbReference>
<evidence type="ECO:0008006" key="4">
    <source>
        <dbReference type="Google" id="ProtNLM"/>
    </source>
</evidence>
<organism evidence="2 3">
    <name type="scientific">Rhizoclosmatium globosum</name>
    <dbReference type="NCBI Taxonomy" id="329046"/>
    <lineage>
        <taxon>Eukaryota</taxon>
        <taxon>Fungi</taxon>
        <taxon>Fungi incertae sedis</taxon>
        <taxon>Chytridiomycota</taxon>
        <taxon>Chytridiomycota incertae sedis</taxon>
        <taxon>Chytridiomycetes</taxon>
        <taxon>Chytridiales</taxon>
        <taxon>Chytriomycetaceae</taxon>
        <taxon>Rhizoclosmatium</taxon>
    </lineage>
</organism>
<dbReference type="InterPro" id="IPR037045">
    <property type="entry name" value="S8pro/Inhibitor_I9_sf"/>
</dbReference>
<dbReference type="AlphaFoldDB" id="A0A1Y2C6R8"/>
<name>A0A1Y2C6R8_9FUNG</name>
<evidence type="ECO:0000313" key="2">
    <source>
        <dbReference type="EMBL" id="ORY41995.1"/>
    </source>
</evidence>
<gene>
    <name evidence="2" type="ORF">BCR33DRAFT_851996</name>
</gene>
<evidence type="ECO:0000256" key="1">
    <source>
        <dbReference type="ARBA" id="ARBA00038069"/>
    </source>
</evidence>
<dbReference type="InterPro" id="IPR052471">
    <property type="entry name" value="PBI_I9"/>
</dbReference>
<accession>A0A1Y2C6R8</accession>
<dbReference type="OrthoDB" id="5518345at2759"/>
<reference evidence="2 3" key="1">
    <citation type="submission" date="2016-07" db="EMBL/GenBank/DDBJ databases">
        <title>Pervasive Adenine N6-methylation of Active Genes in Fungi.</title>
        <authorList>
            <consortium name="DOE Joint Genome Institute"/>
            <person name="Mondo S.J."/>
            <person name="Dannebaum R.O."/>
            <person name="Kuo R.C."/>
            <person name="Labutti K."/>
            <person name="Haridas S."/>
            <person name="Kuo A."/>
            <person name="Salamov A."/>
            <person name="Ahrendt S.R."/>
            <person name="Lipzen A."/>
            <person name="Sullivan W."/>
            <person name="Andreopoulos W.B."/>
            <person name="Clum A."/>
            <person name="Lindquist E."/>
            <person name="Daum C."/>
            <person name="Ramamoorthy G.K."/>
            <person name="Gryganskyi A."/>
            <person name="Culley D."/>
            <person name="Magnuson J.K."/>
            <person name="James T.Y."/>
            <person name="O'Malley M.A."/>
            <person name="Stajich J.E."/>
            <person name="Spatafora J.W."/>
            <person name="Visel A."/>
            <person name="Grigoriev I.V."/>
        </authorList>
    </citation>
    <scope>NUCLEOTIDE SEQUENCE [LARGE SCALE GENOMIC DNA]</scope>
    <source>
        <strain evidence="2 3">JEL800</strain>
    </source>
</reference>
<evidence type="ECO:0000313" key="3">
    <source>
        <dbReference type="Proteomes" id="UP000193642"/>
    </source>
</evidence>
<proteinExistence type="inferred from homology"/>